<dbReference type="Gene3D" id="3.30.565.10">
    <property type="entry name" value="Histidine kinase-like ATPase, C-terminal domain"/>
    <property type="match status" value="1"/>
</dbReference>
<dbReference type="GO" id="GO:0000155">
    <property type="term" value="F:phosphorelay sensor kinase activity"/>
    <property type="evidence" value="ECO:0007669"/>
    <property type="project" value="InterPro"/>
</dbReference>
<dbReference type="GO" id="GO:0046983">
    <property type="term" value="F:protein dimerization activity"/>
    <property type="evidence" value="ECO:0007669"/>
    <property type="project" value="InterPro"/>
</dbReference>
<evidence type="ECO:0000259" key="12">
    <source>
        <dbReference type="Pfam" id="PF23539"/>
    </source>
</evidence>
<dbReference type="Pfam" id="PF23539">
    <property type="entry name" value="DUF7134"/>
    <property type="match status" value="1"/>
</dbReference>
<keyword evidence="6 13" id="KW-0418">Kinase</keyword>
<dbReference type="InterPro" id="IPR011712">
    <property type="entry name" value="Sig_transdc_His_kin_sub3_dim/P"/>
</dbReference>
<keyword evidence="9" id="KW-1133">Transmembrane helix</keyword>
<dbReference type="STRING" id="1406858.GCA_000710895_00349"/>
<keyword evidence="5" id="KW-0547">Nucleotide-binding</keyword>
<feature type="domain" description="DUF7134" evidence="12">
    <location>
        <begin position="18"/>
        <end position="158"/>
    </location>
</feature>
<feature type="transmembrane region" description="Helical" evidence="9">
    <location>
        <begin position="20"/>
        <end position="36"/>
    </location>
</feature>
<dbReference type="OrthoDB" id="227596at2"/>
<feature type="domain" description="Signal transduction histidine kinase subgroup 3 dimerisation and phosphoacceptor" evidence="11">
    <location>
        <begin position="186"/>
        <end position="252"/>
    </location>
</feature>
<dbReference type="Proteomes" id="UP000255467">
    <property type="component" value="Unassembled WGS sequence"/>
</dbReference>
<organism evidence="13 14">
    <name type="scientific">Nocardia otitidiscaviarum</name>
    <dbReference type="NCBI Taxonomy" id="1823"/>
    <lineage>
        <taxon>Bacteria</taxon>
        <taxon>Bacillati</taxon>
        <taxon>Actinomycetota</taxon>
        <taxon>Actinomycetes</taxon>
        <taxon>Mycobacteriales</taxon>
        <taxon>Nocardiaceae</taxon>
        <taxon>Nocardia</taxon>
    </lineage>
</organism>
<evidence type="ECO:0000256" key="7">
    <source>
        <dbReference type="ARBA" id="ARBA00022840"/>
    </source>
</evidence>
<evidence type="ECO:0000259" key="11">
    <source>
        <dbReference type="Pfam" id="PF07730"/>
    </source>
</evidence>
<dbReference type="EMBL" id="UGRY01000002">
    <property type="protein sequence ID" value="SUA75130.1"/>
    <property type="molecule type" value="Genomic_DNA"/>
</dbReference>
<dbReference type="CDD" id="cd16917">
    <property type="entry name" value="HATPase_UhpB-NarQ-NarX-like"/>
    <property type="match status" value="1"/>
</dbReference>
<comment type="catalytic activity">
    <reaction evidence="1">
        <text>ATP + protein L-histidine = ADP + protein N-phospho-L-histidine.</text>
        <dbReference type="EC" id="2.7.13.3"/>
    </reaction>
</comment>
<dbReference type="EC" id="2.7.13.3" evidence="2"/>
<keyword evidence="3" id="KW-0597">Phosphoprotein</keyword>
<sequence>MTEAERPERTGVAPWPRDALLGFTVTGVIVLIIAFGHGGRQSVGAYLFAVGFGALLLLRRRMPVVVVVATAAATFTYHALDHPPIGVAVPMVAALYAAADAGRTWVAVGAGALVFTVSLAVRIGQGESAAYLAGYEGVSHAALIAVAIALGAAMRSRRTRAAQQAEIARLTAEQSNARAEWRIQGERVRLSRELHDTVGHAMSVISLQAGVAAEAVGRDDAAARTAIGHVLDTADRSLDDMRAMVRLLRDDAETGVVSLSGIPDLAATAERAGLTTTCRLDAAPDQLPARVDATAYRLVQEALTNVVRHARATEATITAELSDGLLRITVGDNGRATVPGAVHGSGLDGMRERVRLLGGSLTVGPRAEGGFLVDARIPVEVTE</sequence>
<feature type="transmembrane region" description="Helical" evidence="9">
    <location>
        <begin position="129"/>
        <end position="153"/>
    </location>
</feature>
<evidence type="ECO:0000256" key="3">
    <source>
        <dbReference type="ARBA" id="ARBA00022553"/>
    </source>
</evidence>
<evidence type="ECO:0000259" key="10">
    <source>
        <dbReference type="Pfam" id="PF02518"/>
    </source>
</evidence>
<dbReference type="PANTHER" id="PTHR24421:SF10">
    <property type="entry name" value="NITRATE_NITRITE SENSOR PROTEIN NARQ"/>
    <property type="match status" value="1"/>
</dbReference>
<dbReference type="SUPFAM" id="SSF55874">
    <property type="entry name" value="ATPase domain of HSP90 chaperone/DNA topoisomerase II/histidine kinase"/>
    <property type="match status" value="1"/>
</dbReference>
<keyword evidence="9" id="KW-0812">Transmembrane</keyword>
<dbReference type="Pfam" id="PF07730">
    <property type="entry name" value="HisKA_3"/>
    <property type="match status" value="1"/>
</dbReference>
<feature type="transmembrane region" description="Helical" evidence="9">
    <location>
        <begin position="43"/>
        <end position="62"/>
    </location>
</feature>
<dbReference type="InterPro" id="IPR055558">
    <property type="entry name" value="DUF7134"/>
</dbReference>
<dbReference type="RefSeq" id="WP_039808624.1">
    <property type="nucleotide sequence ID" value="NZ_UGRY01000002.1"/>
</dbReference>
<evidence type="ECO:0000256" key="6">
    <source>
        <dbReference type="ARBA" id="ARBA00022777"/>
    </source>
</evidence>
<dbReference type="GO" id="GO:0016020">
    <property type="term" value="C:membrane"/>
    <property type="evidence" value="ECO:0007669"/>
    <property type="project" value="InterPro"/>
</dbReference>
<dbReference type="GO" id="GO:0005524">
    <property type="term" value="F:ATP binding"/>
    <property type="evidence" value="ECO:0007669"/>
    <property type="project" value="UniProtKB-KW"/>
</dbReference>
<evidence type="ECO:0000313" key="14">
    <source>
        <dbReference type="Proteomes" id="UP000255467"/>
    </source>
</evidence>
<protein>
    <recommendedName>
        <fullName evidence="2">histidine kinase</fullName>
        <ecNumber evidence="2">2.7.13.3</ecNumber>
    </recommendedName>
</protein>
<feature type="domain" description="Histidine kinase/HSP90-like ATPase" evidence="10">
    <location>
        <begin position="295"/>
        <end position="380"/>
    </location>
</feature>
<dbReference type="Pfam" id="PF02518">
    <property type="entry name" value="HATPase_c"/>
    <property type="match status" value="1"/>
</dbReference>
<evidence type="ECO:0000313" key="13">
    <source>
        <dbReference type="EMBL" id="SUA75130.1"/>
    </source>
</evidence>
<dbReference type="InterPro" id="IPR050482">
    <property type="entry name" value="Sensor_HK_TwoCompSys"/>
</dbReference>
<gene>
    <name evidence="13" type="primary">desK_1</name>
    <name evidence="13" type="ORF">NCTC1934_01927</name>
</gene>
<dbReference type="InterPro" id="IPR003594">
    <property type="entry name" value="HATPase_dom"/>
</dbReference>
<dbReference type="PANTHER" id="PTHR24421">
    <property type="entry name" value="NITRATE/NITRITE SENSOR PROTEIN NARX-RELATED"/>
    <property type="match status" value="1"/>
</dbReference>
<keyword evidence="7" id="KW-0067">ATP-binding</keyword>
<keyword evidence="14" id="KW-1185">Reference proteome</keyword>
<reference evidence="13 14" key="1">
    <citation type="submission" date="2018-06" db="EMBL/GenBank/DDBJ databases">
        <authorList>
            <consortium name="Pathogen Informatics"/>
            <person name="Doyle S."/>
        </authorList>
    </citation>
    <scope>NUCLEOTIDE SEQUENCE [LARGE SCALE GENOMIC DNA]</scope>
    <source>
        <strain evidence="13 14">NCTC1934</strain>
    </source>
</reference>
<dbReference type="AlphaFoldDB" id="A0A378YF27"/>
<name>A0A378YF27_9NOCA</name>
<keyword evidence="9" id="KW-0472">Membrane</keyword>
<feature type="transmembrane region" description="Helical" evidence="9">
    <location>
        <begin position="105"/>
        <end position="123"/>
    </location>
</feature>
<accession>A0A378YF27</accession>
<evidence type="ECO:0000256" key="8">
    <source>
        <dbReference type="ARBA" id="ARBA00023012"/>
    </source>
</evidence>
<evidence type="ECO:0000256" key="9">
    <source>
        <dbReference type="SAM" id="Phobius"/>
    </source>
</evidence>
<keyword evidence="4 13" id="KW-0808">Transferase</keyword>
<evidence type="ECO:0000256" key="2">
    <source>
        <dbReference type="ARBA" id="ARBA00012438"/>
    </source>
</evidence>
<keyword evidence="8" id="KW-0902">Two-component regulatory system</keyword>
<evidence type="ECO:0000256" key="5">
    <source>
        <dbReference type="ARBA" id="ARBA00022741"/>
    </source>
</evidence>
<dbReference type="InterPro" id="IPR036890">
    <property type="entry name" value="HATPase_C_sf"/>
</dbReference>
<evidence type="ECO:0000256" key="4">
    <source>
        <dbReference type="ARBA" id="ARBA00022679"/>
    </source>
</evidence>
<evidence type="ECO:0000256" key="1">
    <source>
        <dbReference type="ARBA" id="ARBA00000085"/>
    </source>
</evidence>
<dbReference type="Gene3D" id="1.20.5.1930">
    <property type="match status" value="1"/>
</dbReference>
<proteinExistence type="predicted"/>